<dbReference type="PIRSF" id="PIRSF006402">
    <property type="entry name" value="UCP006402_thioredoxin"/>
    <property type="match status" value="1"/>
</dbReference>
<dbReference type="Gene3D" id="3.40.30.10">
    <property type="entry name" value="Glutaredoxin"/>
    <property type="match status" value="1"/>
</dbReference>
<dbReference type="AlphaFoldDB" id="A0A1K1RCN1"/>
<dbReference type="STRING" id="1150368.SAMN02927921_03409"/>
<dbReference type="SUPFAM" id="SSF48208">
    <property type="entry name" value="Six-hairpin glycosidases"/>
    <property type="match status" value="1"/>
</dbReference>
<gene>
    <name evidence="2" type="ORF">SAMN02927921_03409</name>
</gene>
<dbReference type="InterPro" id="IPR004879">
    <property type="entry name" value="Ssp411-like_TRX"/>
</dbReference>
<dbReference type="InterPro" id="IPR024705">
    <property type="entry name" value="Ssp411"/>
</dbReference>
<proteinExistence type="predicted"/>
<protein>
    <recommendedName>
        <fullName evidence="1">Spermatogenesis-associated protein 20-like TRX domain-containing protein</fullName>
    </recommendedName>
</protein>
<dbReference type="SUPFAM" id="SSF52833">
    <property type="entry name" value="Thioredoxin-like"/>
    <property type="match status" value="1"/>
</dbReference>
<keyword evidence="3" id="KW-1185">Reference proteome</keyword>
<dbReference type="EMBL" id="FPJE01000023">
    <property type="protein sequence ID" value="SFW69994.1"/>
    <property type="molecule type" value="Genomic_DNA"/>
</dbReference>
<accession>A0A1K1RCN1</accession>
<evidence type="ECO:0000313" key="2">
    <source>
        <dbReference type="EMBL" id="SFW69994.1"/>
    </source>
</evidence>
<dbReference type="Proteomes" id="UP000182248">
    <property type="component" value="Unassembled WGS sequence"/>
</dbReference>
<reference evidence="2 3" key="1">
    <citation type="submission" date="2016-11" db="EMBL/GenBank/DDBJ databases">
        <authorList>
            <person name="Jaros S."/>
            <person name="Januszkiewicz K."/>
            <person name="Wedrychowicz H."/>
        </authorList>
    </citation>
    <scope>NUCLEOTIDE SEQUENCE [LARGE SCALE GENOMIC DNA]</scope>
    <source>
        <strain evidence="2 3">CGMCC 1.12145</strain>
    </source>
</reference>
<dbReference type="InterPro" id="IPR008928">
    <property type="entry name" value="6-hairpin_glycosidase_sf"/>
</dbReference>
<dbReference type="PANTHER" id="PTHR42899">
    <property type="entry name" value="SPERMATOGENESIS-ASSOCIATED PROTEIN 20"/>
    <property type="match status" value="1"/>
</dbReference>
<evidence type="ECO:0000313" key="3">
    <source>
        <dbReference type="Proteomes" id="UP000182248"/>
    </source>
</evidence>
<dbReference type="RefSeq" id="WP_072318626.1">
    <property type="nucleotide sequence ID" value="NZ_FPJE01000023.1"/>
</dbReference>
<organism evidence="2 3">
    <name type="scientific">Sinomicrobium oceani</name>
    <dbReference type="NCBI Taxonomy" id="1150368"/>
    <lineage>
        <taxon>Bacteria</taxon>
        <taxon>Pseudomonadati</taxon>
        <taxon>Bacteroidota</taxon>
        <taxon>Flavobacteriia</taxon>
        <taxon>Flavobacteriales</taxon>
        <taxon>Flavobacteriaceae</taxon>
        <taxon>Sinomicrobium</taxon>
    </lineage>
</organism>
<dbReference type="PANTHER" id="PTHR42899:SF1">
    <property type="entry name" value="SPERMATOGENESIS-ASSOCIATED PROTEIN 20"/>
    <property type="match status" value="1"/>
</dbReference>
<name>A0A1K1RCN1_9FLAO</name>
<dbReference type="Pfam" id="PF03190">
    <property type="entry name" value="Thioredox_DsbH"/>
    <property type="match status" value="1"/>
</dbReference>
<dbReference type="GO" id="GO:0005975">
    <property type="term" value="P:carbohydrate metabolic process"/>
    <property type="evidence" value="ECO:0007669"/>
    <property type="project" value="InterPro"/>
</dbReference>
<dbReference type="CDD" id="cd02955">
    <property type="entry name" value="SSP411"/>
    <property type="match status" value="1"/>
</dbReference>
<dbReference type="OrthoDB" id="9762614at2"/>
<evidence type="ECO:0000259" key="1">
    <source>
        <dbReference type="Pfam" id="PF03190"/>
    </source>
</evidence>
<dbReference type="InterPro" id="IPR036249">
    <property type="entry name" value="Thioredoxin-like_sf"/>
</dbReference>
<sequence length="679" mass="78132">MSHHYTNRLIRETSPYLLQHAHNPVDWHPWKPETLDTAIAENKLMLISIGYAACHWCHVMEHECFEDPEVAAVMNKQYVSIKVDREERPDVDQVYMNALQLMTGQGGWPLNIVALPDGRPVWGGTYFPKDRWISALSQIQKLFLEQPEKLREYADNMEKGLHNLETVILREDDTPFSLGRAAAITDRWKQRFDHIHGGTGSAPKFMMPSNLAFLQHYTYVQPDNELKDFLNLTLTKIAYGGIYDHIGGGFSRYAVDAKWHVPHFEKMLYDNGQLVSVYANAYAVAGITTYKNIVYETLDFVRRSLTGPEGTFYASLDADSLNTNGISEEGAFYTWTYKELEAAIREDFPVFCDYFNINSYGLWEDGKYVLIRTLPEKEIAEKHHLSESILAEKVLRWKSMLLKLRDQRALPQRDDKVLTSWNAIMLKGYTDAYKVFGEPEFLEIALKNARFLTTKQMDASGRLYRNYMNGKSTIPAYLEDYATLIGALLSLHEATLDAQWLQTAKKLTDYVFRHFFDPSSSMFFFTSDKDVPLITRSIEKSDNVIPSSNSVMAENLFLLSRHFNDKRYLETARQMLRNMMPAIEEYPSFHTNWLRVFLLHSVNFYEVAVSGKDALKKATELNRYYLPGKLLTGADKASGLPLLQNRYVTGKTLFYICKNMACNLPVTQTEEVLAELSEK</sequence>
<feature type="domain" description="Spermatogenesis-associated protein 20-like TRX" evidence="1">
    <location>
        <begin position="6"/>
        <end position="160"/>
    </location>
</feature>
<dbReference type="Gene3D" id="1.50.10.20">
    <property type="match status" value="1"/>
</dbReference>